<dbReference type="CDD" id="cd07363">
    <property type="entry name" value="45_DOPA_Dioxygenase"/>
    <property type="match status" value="1"/>
</dbReference>
<name>A0A654KFL4_TAYEM</name>
<dbReference type="InterPro" id="IPR004183">
    <property type="entry name" value="Xdiol_dOase_suB"/>
</dbReference>
<evidence type="ECO:0000313" key="8">
    <source>
        <dbReference type="Proteomes" id="UP000007472"/>
    </source>
</evidence>
<dbReference type="EMBL" id="CP002456">
    <property type="protein sequence ID" value="ADU91201.1"/>
    <property type="molecule type" value="Genomic_DNA"/>
</dbReference>
<dbReference type="GO" id="GO:0008270">
    <property type="term" value="F:zinc ion binding"/>
    <property type="evidence" value="ECO:0007669"/>
    <property type="project" value="InterPro"/>
</dbReference>
<dbReference type="SUPFAM" id="SSF53213">
    <property type="entry name" value="LigB-like"/>
    <property type="match status" value="1"/>
</dbReference>
<keyword evidence="5" id="KW-0560">Oxidoreductase</keyword>
<dbReference type="PANTHER" id="PTHR30096">
    <property type="entry name" value="4,5-DOPA DIOXYGENASE EXTRADIOL-LIKE PROTEIN"/>
    <property type="match status" value="1"/>
</dbReference>
<dbReference type="Gene3D" id="3.40.830.10">
    <property type="entry name" value="LigB-like"/>
    <property type="match status" value="1"/>
</dbReference>
<comment type="similarity">
    <text evidence="2">Belongs to the DODA-type extradiol aromatic ring-opening dioxygenase family.</text>
</comment>
<keyword evidence="3" id="KW-0479">Metal-binding</keyword>
<dbReference type="Proteomes" id="UP000007472">
    <property type="component" value="Chromosome"/>
</dbReference>
<reference evidence="7 8" key="1">
    <citation type="journal article" date="2011" name="J. Bacteriol.">
        <title>Genome sequence of Taylorella equigenitalis MCE9, the causative agent of contagious equine metritis.</title>
        <authorList>
            <person name="Hebert L."/>
            <person name="Moumen B."/>
            <person name="Duquesne F."/>
            <person name="Breuil M.F."/>
            <person name="Laugier C."/>
            <person name="Batto J.M."/>
            <person name="Renault P."/>
            <person name="Petry S."/>
        </authorList>
    </citation>
    <scope>NUCLEOTIDE SEQUENCE [LARGE SCALE GENOMIC DNA]</scope>
    <source>
        <strain evidence="7 8">MCE9</strain>
    </source>
</reference>
<dbReference type="GO" id="GO:0008198">
    <property type="term" value="F:ferrous iron binding"/>
    <property type="evidence" value="ECO:0007669"/>
    <property type="project" value="InterPro"/>
</dbReference>
<keyword evidence="4" id="KW-0862">Zinc</keyword>
<dbReference type="PIRSF" id="PIRSF006157">
    <property type="entry name" value="Doxgns_DODA"/>
    <property type="match status" value="1"/>
</dbReference>
<dbReference type="InterPro" id="IPR014436">
    <property type="entry name" value="Extradiol_dOase_DODA"/>
</dbReference>
<sequence length="264" mass="29546">MQPVFFISHGGGPWPWIQQWEQSYSKLRSSLQKIPSLLEFQPKVILMISAHWITEGGLGIMNNPRPGMLYDYYGFPPYTYSVHYGAPGHPQFAKTLSSHLKSYGFETSFDSNRGFDHGAFVPLAVAFPEAEIPVVQVSIEASFDPYYHIHLGEALKPLRGEGVLILASGLTFHNMRMFNPEGSQPSEEFDAWLQDSLIGKPYEYRKQALINWEMAPSARTCHPFEDHLIPMMVAVGAAGSDEAQLNYFEQSAMGGVTVSGYKFG</sequence>
<dbReference type="AlphaFoldDB" id="A0A654KFL4"/>
<feature type="domain" description="Extradiol ring-cleavage dioxygenase class III enzyme subunit B" evidence="6">
    <location>
        <begin position="24"/>
        <end position="256"/>
    </location>
</feature>
<evidence type="ECO:0000256" key="1">
    <source>
        <dbReference type="ARBA" id="ARBA00001947"/>
    </source>
</evidence>
<proteinExistence type="inferred from homology"/>
<dbReference type="KEGG" id="teq:TEQUI_0249"/>
<protein>
    <recommendedName>
        <fullName evidence="6">Extradiol ring-cleavage dioxygenase class III enzyme subunit B domain-containing protein</fullName>
    </recommendedName>
</protein>
<dbReference type="PANTHER" id="PTHR30096:SF0">
    <property type="entry name" value="4,5-DOPA DIOXYGENASE EXTRADIOL-LIKE PROTEIN"/>
    <property type="match status" value="1"/>
</dbReference>
<evidence type="ECO:0000256" key="4">
    <source>
        <dbReference type="ARBA" id="ARBA00022833"/>
    </source>
</evidence>
<evidence type="ECO:0000256" key="2">
    <source>
        <dbReference type="ARBA" id="ARBA00007581"/>
    </source>
</evidence>
<dbReference type="Pfam" id="PF02900">
    <property type="entry name" value="LigB"/>
    <property type="match status" value="1"/>
</dbReference>
<evidence type="ECO:0000259" key="6">
    <source>
        <dbReference type="Pfam" id="PF02900"/>
    </source>
</evidence>
<dbReference type="GO" id="GO:0016702">
    <property type="term" value="F:oxidoreductase activity, acting on single donors with incorporation of molecular oxygen, incorporation of two atoms of oxygen"/>
    <property type="evidence" value="ECO:0007669"/>
    <property type="project" value="UniProtKB-ARBA"/>
</dbReference>
<evidence type="ECO:0000256" key="5">
    <source>
        <dbReference type="ARBA" id="ARBA00023002"/>
    </source>
</evidence>
<comment type="cofactor">
    <cofactor evidence="1">
        <name>Zn(2+)</name>
        <dbReference type="ChEBI" id="CHEBI:29105"/>
    </cofactor>
</comment>
<organism evidence="7 8">
    <name type="scientific">Taylorella equigenitalis (strain MCE9)</name>
    <dbReference type="NCBI Taxonomy" id="937774"/>
    <lineage>
        <taxon>Bacteria</taxon>
        <taxon>Pseudomonadati</taxon>
        <taxon>Pseudomonadota</taxon>
        <taxon>Betaproteobacteria</taxon>
        <taxon>Burkholderiales</taxon>
        <taxon>Alcaligenaceae</taxon>
        <taxon>Taylorella</taxon>
    </lineage>
</organism>
<evidence type="ECO:0000256" key="3">
    <source>
        <dbReference type="ARBA" id="ARBA00022723"/>
    </source>
</evidence>
<accession>A0A654KFL4</accession>
<evidence type="ECO:0000313" key="7">
    <source>
        <dbReference type="EMBL" id="ADU91201.1"/>
    </source>
</evidence>
<gene>
    <name evidence="7" type="ordered locus">TEQUI_0249</name>
</gene>